<reference evidence="7" key="1">
    <citation type="submission" date="2021-05" db="EMBL/GenBank/DDBJ databases">
        <title>The genome of the haptophyte Pavlova lutheri (Diacronema luteri, Pavlovales) - a model for lipid biosynthesis in eukaryotic algae.</title>
        <authorList>
            <person name="Hulatt C.J."/>
            <person name="Posewitz M.C."/>
        </authorList>
    </citation>
    <scope>NUCLEOTIDE SEQUENCE</scope>
    <source>
        <strain evidence="7">NIVA-4/92</strain>
    </source>
</reference>
<comment type="caution">
    <text evidence="7">The sequence shown here is derived from an EMBL/GenBank/DDBJ whole genome shotgun (WGS) entry which is preliminary data.</text>
</comment>
<evidence type="ECO:0000256" key="5">
    <source>
        <dbReference type="SAM" id="MobiDB-lite"/>
    </source>
</evidence>
<gene>
    <name evidence="7" type="ORF">KFE25_002055</name>
</gene>
<dbReference type="Proteomes" id="UP000751190">
    <property type="component" value="Unassembled WGS sequence"/>
</dbReference>
<keyword evidence="3 6" id="KW-1133">Transmembrane helix</keyword>
<evidence type="ECO:0000313" key="8">
    <source>
        <dbReference type="Proteomes" id="UP000751190"/>
    </source>
</evidence>
<feature type="transmembrane region" description="Helical" evidence="6">
    <location>
        <begin position="398"/>
        <end position="421"/>
    </location>
</feature>
<feature type="transmembrane region" description="Helical" evidence="6">
    <location>
        <begin position="600"/>
        <end position="623"/>
    </location>
</feature>
<feature type="transmembrane region" description="Helical" evidence="6">
    <location>
        <begin position="254"/>
        <end position="275"/>
    </location>
</feature>
<keyword evidence="8" id="KW-1185">Reference proteome</keyword>
<feature type="transmembrane region" description="Helical" evidence="6">
    <location>
        <begin position="361"/>
        <end position="386"/>
    </location>
</feature>
<protein>
    <submittedName>
        <fullName evidence="7">Uncharacterized protein</fullName>
    </submittedName>
</protein>
<evidence type="ECO:0000313" key="7">
    <source>
        <dbReference type="EMBL" id="KAG8466299.1"/>
    </source>
</evidence>
<feature type="transmembrane region" description="Helical" evidence="6">
    <location>
        <begin position="525"/>
        <end position="547"/>
    </location>
</feature>
<evidence type="ECO:0000256" key="2">
    <source>
        <dbReference type="ARBA" id="ARBA00022692"/>
    </source>
</evidence>
<comment type="subcellular location">
    <subcellularLocation>
        <location evidence="1">Membrane</location>
        <topology evidence="1">Multi-pass membrane protein</topology>
    </subcellularLocation>
</comment>
<dbReference type="Pfam" id="PF08507">
    <property type="entry name" value="COPI_assoc"/>
    <property type="match status" value="1"/>
</dbReference>
<feature type="transmembrane region" description="Helical" evidence="6">
    <location>
        <begin position="567"/>
        <end position="588"/>
    </location>
</feature>
<evidence type="ECO:0000256" key="4">
    <source>
        <dbReference type="ARBA" id="ARBA00023136"/>
    </source>
</evidence>
<dbReference type="InterPro" id="IPR013714">
    <property type="entry name" value="Golgi_TVP15"/>
</dbReference>
<sequence>MAVSLPYLRHTLRVYGMLSGATVVALSLYIFITLSWGGVQGFVSRLWNLVFGVLMLACEIDAAWMRSALSYLAFLTTDLGRGLFFVFVGTQVLANPWWEIMIACICMSCGVCHVVLSMMCETSADEAVNARSGTASAAAAAPKPEGLQSVPQGNNPFTSRAGAGAAADDYAANYAPSATPANDNPQGGNRYQEELTPVQRRAKRDDNLFRKKVVAATRLQATYRGKKARAAARRREGAAAVTCGEFASRLQPQLTTAVAIVVALQWDQAVVYQLAAGTFTDHAPGLVATNAVGTTLYVALLTLVIAAVRAGYNARALALIKLALQVLVGWMWRLVVETTDANIGELHLTHLSPANAMWTRFGIVAGFALVVAPLLTALLTAILHPARMRPGTSFAKEFATLLLGAGALTIGFAWHLALVNFSLAMVEEGLASEPTRDNFDGYSLAASVCRAVLVSVLAGLLKAYTPFAHAARVAKPPTQKETFASSFRERSIFTGAYALLWLVAFSWFAVVERLADLVALEEDGWGSYAVHTAFALFFLLCALALAWRGSAVPKCCGAIKPFGATEVLLYAANPMLLGFGLFSSYTALVLRLATPSLGGIVFWSLGAALMVLMWIVILASFALSRRGGAPATDATGLTAPGAAAGGKRGAPAPAQAPPSRQPTASPATPSYRQPYAGRTATPSGYGAGGG</sequence>
<dbReference type="GO" id="GO:0016020">
    <property type="term" value="C:membrane"/>
    <property type="evidence" value="ECO:0007669"/>
    <property type="project" value="UniProtKB-SubCell"/>
</dbReference>
<feature type="transmembrane region" description="Helical" evidence="6">
    <location>
        <begin position="12"/>
        <end position="34"/>
    </location>
</feature>
<dbReference type="EMBL" id="JAGTXO010000008">
    <property type="protein sequence ID" value="KAG8466299.1"/>
    <property type="molecule type" value="Genomic_DNA"/>
</dbReference>
<dbReference type="PANTHER" id="PTHR28128">
    <property type="entry name" value="GOLGI APPARATUS MEMBRANE PROTEIN TVP15"/>
    <property type="match status" value="1"/>
</dbReference>
<dbReference type="OrthoDB" id="423534at2759"/>
<feature type="transmembrane region" description="Helical" evidence="6">
    <location>
        <begin position="287"/>
        <end position="308"/>
    </location>
</feature>
<name>A0A8J6CB83_DIALT</name>
<feature type="transmembrane region" description="Helical" evidence="6">
    <location>
        <begin position="100"/>
        <end position="120"/>
    </location>
</feature>
<feature type="compositionally biased region" description="Polar residues" evidence="5">
    <location>
        <begin position="179"/>
        <end position="189"/>
    </location>
</feature>
<keyword evidence="2 6" id="KW-0812">Transmembrane</keyword>
<dbReference type="PANTHER" id="PTHR28128:SF1">
    <property type="entry name" value="GOLGI APPARATUS MEMBRANE PROTEIN TVP15"/>
    <property type="match status" value="1"/>
</dbReference>
<dbReference type="AlphaFoldDB" id="A0A8J6CB83"/>
<feature type="region of interest" description="Disordered" evidence="5">
    <location>
        <begin position="634"/>
        <end position="690"/>
    </location>
</feature>
<dbReference type="PROSITE" id="PS50096">
    <property type="entry name" value="IQ"/>
    <property type="match status" value="1"/>
</dbReference>
<organism evidence="7 8">
    <name type="scientific">Diacronema lutheri</name>
    <name type="common">Unicellular marine alga</name>
    <name type="synonym">Monochrysis lutheri</name>
    <dbReference type="NCBI Taxonomy" id="2081491"/>
    <lineage>
        <taxon>Eukaryota</taxon>
        <taxon>Haptista</taxon>
        <taxon>Haptophyta</taxon>
        <taxon>Pavlovophyceae</taxon>
        <taxon>Pavlovales</taxon>
        <taxon>Pavlovaceae</taxon>
        <taxon>Diacronema</taxon>
    </lineage>
</organism>
<feature type="transmembrane region" description="Helical" evidence="6">
    <location>
        <begin position="492"/>
        <end position="510"/>
    </location>
</feature>
<evidence type="ECO:0000256" key="3">
    <source>
        <dbReference type="ARBA" id="ARBA00022989"/>
    </source>
</evidence>
<proteinExistence type="predicted"/>
<feature type="region of interest" description="Disordered" evidence="5">
    <location>
        <begin position="174"/>
        <end position="195"/>
    </location>
</feature>
<evidence type="ECO:0000256" key="6">
    <source>
        <dbReference type="SAM" id="Phobius"/>
    </source>
</evidence>
<keyword evidence="4 6" id="KW-0472">Membrane</keyword>
<evidence type="ECO:0000256" key="1">
    <source>
        <dbReference type="ARBA" id="ARBA00004141"/>
    </source>
</evidence>
<accession>A0A8J6CB83</accession>
<feature type="transmembrane region" description="Helical" evidence="6">
    <location>
        <begin position="46"/>
        <end position="64"/>
    </location>
</feature>